<keyword evidence="3" id="KW-1003">Cell membrane</keyword>
<dbReference type="CDD" id="cd06261">
    <property type="entry name" value="TM_PBP2"/>
    <property type="match status" value="1"/>
</dbReference>
<evidence type="ECO:0000256" key="3">
    <source>
        <dbReference type="ARBA" id="ARBA00022475"/>
    </source>
</evidence>
<dbReference type="InterPro" id="IPR000515">
    <property type="entry name" value="MetI-like"/>
</dbReference>
<evidence type="ECO:0000313" key="9">
    <source>
        <dbReference type="EMBL" id="NYD75836.1"/>
    </source>
</evidence>
<feature type="transmembrane region" description="Helical" evidence="7">
    <location>
        <begin position="91"/>
        <end position="112"/>
    </location>
</feature>
<dbReference type="EMBL" id="JACCBJ010000001">
    <property type="protein sequence ID" value="NYD75836.1"/>
    <property type="molecule type" value="Genomic_DNA"/>
</dbReference>
<evidence type="ECO:0000259" key="8">
    <source>
        <dbReference type="PROSITE" id="PS50928"/>
    </source>
</evidence>
<evidence type="ECO:0000256" key="7">
    <source>
        <dbReference type="RuleBase" id="RU363032"/>
    </source>
</evidence>
<evidence type="ECO:0000313" key="10">
    <source>
        <dbReference type="Proteomes" id="UP000589620"/>
    </source>
</evidence>
<dbReference type="PROSITE" id="PS50928">
    <property type="entry name" value="ABC_TM1"/>
    <property type="match status" value="1"/>
</dbReference>
<dbReference type="PANTHER" id="PTHR43005:SF1">
    <property type="entry name" value="SPERMIDINE_PUTRESCINE TRANSPORT SYSTEM PERMEASE PROTEIN"/>
    <property type="match status" value="1"/>
</dbReference>
<dbReference type="Pfam" id="PF00528">
    <property type="entry name" value="BPD_transp_1"/>
    <property type="match status" value="1"/>
</dbReference>
<keyword evidence="10" id="KW-1185">Reference proteome</keyword>
<dbReference type="Proteomes" id="UP000589620">
    <property type="component" value="Unassembled WGS sequence"/>
</dbReference>
<feature type="transmembrane region" description="Helical" evidence="7">
    <location>
        <begin position="124"/>
        <end position="143"/>
    </location>
</feature>
<dbReference type="RefSeq" id="WP_179457644.1">
    <property type="nucleotide sequence ID" value="NZ_BAAAPX010000001.1"/>
</dbReference>
<evidence type="ECO:0000256" key="2">
    <source>
        <dbReference type="ARBA" id="ARBA00022448"/>
    </source>
</evidence>
<feature type="domain" description="ABC transmembrane type-1" evidence="8">
    <location>
        <begin position="87"/>
        <end position="300"/>
    </location>
</feature>
<feature type="transmembrane region" description="Helical" evidence="7">
    <location>
        <begin position="227"/>
        <end position="244"/>
    </location>
</feature>
<feature type="transmembrane region" description="Helical" evidence="7">
    <location>
        <begin position="279"/>
        <end position="301"/>
    </location>
</feature>
<dbReference type="GO" id="GO:0005886">
    <property type="term" value="C:plasma membrane"/>
    <property type="evidence" value="ECO:0007669"/>
    <property type="project" value="UniProtKB-SubCell"/>
</dbReference>
<comment type="subcellular location">
    <subcellularLocation>
        <location evidence="1 7">Cell membrane</location>
        <topology evidence="1 7">Multi-pass membrane protein</topology>
    </subcellularLocation>
</comment>
<comment type="caution">
    <text evidence="9">The sequence shown here is derived from an EMBL/GenBank/DDBJ whole genome shotgun (WGS) entry which is preliminary data.</text>
</comment>
<evidence type="ECO:0000256" key="5">
    <source>
        <dbReference type="ARBA" id="ARBA00022989"/>
    </source>
</evidence>
<dbReference type="Gene3D" id="1.10.3720.10">
    <property type="entry name" value="MetI-like"/>
    <property type="match status" value="1"/>
</dbReference>
<dbReference type="AlphaFoldDB" id="A0A852T2G5"/>
<gene>
    <name evidence="9" type="ORF">BJ963_003355</name>
</gene>
<organism evidence="9 10">
    <name type="scientific">Leifsonia soli</name>
    <dbReference type="NCBI Taxonomy" id="582665"/>
    <lineage>
        <taxon>Bacteria</taxon>
        <taxon>Bacillati</taxon>
        <taxon>Actinomycetota</taxon>
        <taxon>Actinomycetes</taxon>
        <taxon>Micrococcales</taxon>
        <taxon>Microbacteriaceae</taxon>
        <taxon>Leifsonia</taxon>
    </lineage>
</organism>
<comment type="similarity">
    <text evidence="7">Belongs to the binding-protein-dependent transport system permease family.</text>
</comment>
<evidence type="ECO:0000256" key="1">
    <source>
        <dbReference type="ARBA" id="ARBA00004651"/>
    </source>
</evidence>
<sequence>MTQAAPALVGRTTRSGPRGLHWRSRLTPYLFLAPALLAVGVFVVYPIVNVAIQSFFDVNPTKHEGWEFIGFENYVRAFTDSAVWGVFANSIAWTVGSVALQLVVAMAGALLLQQLAGARVLRAVFVLPWATPVVVGALAWKLLYQPDYGMINQILGVLGLRGLEHAWLADPGTALGAVIAANVWRGFPFIMVLLIAGMASIPAEIYEAAGVDGASWARSFWSLTLPLLKPMLLTSTLMALIWTFNNFSLIYVMTGGGPAGATDILTTFVYKNAFSSFDFGYASALSMILFAIVALGSALYIRAFGKDALA</sequence>
<keyword evidence="5 7" id="KW-1133">Transmembrane helix</keyword>
<proteinExistence type="inferred from homology"/>
<evidence type="ECO:0000256" key="4">
    <source>
        <dbReference type="ARBA" id="ARBA00022692"/>
    </source>
</evidence>
<evidence type="ECO:0000256" key="6">
    <source>
        <dbReference type="ARBA" id="ARBA00023136"/>
    </source>
</evidence>
<keyword evidence="9" id="KW-0762">Sugar transport</keyword>
<accession>A0A852T2G5</accession>
<name>A0A852T2G5_9MICO</name>
<keyword evidence="4 7" id="KW-0812">Transmembrane</keyword>
<dbReference type="GO" id="GO:0055085">
    <property type="term" value="P:transmembrane transport"/>
    <property type="evidence" value="ECO:0007669"/>
    <property type="project" value="InterPro"/>
</dbReference>
<dbReference type="PANTHER" id="PTHR43005">
    <property type="entry name" value="BLR7065 PROTEIN"/>
    <property type="match status" value="1"/>
</dbReference>
<keyword evidence="2 7" id="KW-0813">Transport</keyword>
<protein>
    <submittedName>
        <fullName evidence="9">Multiple sugar transport system permease protein</fullName>
    </submittedName>
</protein>
<dbReference type="SUPFAM" id="SSF161098">
    <property type="entry name" value="MetI-like"/>
    <property type="match status" value="1"/>
</dbReference>
<feature type="transmembrane region" description="Helical" evidence="7">
    <location>
        <begin position="186"/>
        <end position="206"/>
    </location>
</feature>
<reference evidence="9 10" key="1">
    <citation type="submission" date="2020-07" db="EMBL/GenBank/DDBJ databases">
        <title>Sequencing the genomes of 1000 actinobacteria strains.</title>
        <authorList>
            <person name="Klenk H.-P."/>
        </authorList>
    </citation>
    <scope>NUCLEOTIDE SEQUENCE [LARGE SCALE GENOMIC DNA]</scope>
    <source>
        <strain evidence="9 10">DSM 23871</strain>
    </source>
</reference>
<dbReference type="InterPro" id="IPR035906">
    <property type="entry name" value="MetI-like_sf"/>
</dbReference>
<keyword evidence="6 7" id="KW-0472">Membrane</keyword>
<feature type="transmembrane region" description="Helical" evidence="7">
    <location>
        <begin position="29"/>
        <end position="48"/>
    </location>
</feature>